<dbReference type="EMBL" id="BOPC01000032">
    <property type="protein sequence ID" value="GIJ27423.1"/>
    <property type="molecule type" value="Genomic_DNA"/>
</dbReference>
<dbReference type="Pfam" id="PF18755">
    <property type="entry name" value="RAMA"/>
    <property type="match status" value="1"/>
</dbReference>
<feature type="domain" description="CBS" evidence="1">
    <location>
        <begin position="253"/>
        <end position="296"/>
    </location>
</feature>
<accession>A0ABQ4JBF8</accession>
<evidence type="ECO:0000259" key="2">
    <source>
        <dbReference type="Pfam" id="PF18755"/>
    </source>
</evidence>
<evidence type="ECO:0000259" key="1">
    <source>
        <dbReference type="Pfam" id="PF00571"/>
    </source>
</evidence>
<organism evidence="3 4">
    <name type="scientific">Micromonospora qiuiae</name>
    <dbReference type="NCBI Taxonomy" id="502268"/>
    <lineage>
        <taxon>Bacteria</taxon>
        <taxon>Bacillati</taxon>
        <taxon>Actinomycetota</taxon>
        <taxon>Actinomycetes</taxon>
        <taxon>Micromonosporales</taxon>
        <taxon>Micromonosporaceae</taxon>
        <taxon>Micromonospora</taxon>
    </lineage>
</organism>
<dbReference type="Proteomes" id="UP000653076">
    <property type="component" value="Unassembled WGS sequence"/>
</dbReference>
<feature type="domain" description="RAMA" evidence="2">
    <location>
        <begin position="18"/>
        <end position="111"/>
    </location>
</feature>
<keyword evidence="4" id="KW-1185">Reference proteome</keyword>
<evidence type="ECO:0000313" key="4">
    <source>
        <dbReference type="Proteomes" id="UP000653076"/>
    </source>
</evidence>
<dbReference type="SUPFAM" id="SSF54631">
    <property type="entry name" value="CBS-domain pair"/>
    <property type="match status" value="1"/>
</dbReference>
<gene>
    <name evidence="3" type="ORF">Vqi01_25850</name>
</gene>
<dbReference type="InterPro" id="IPR046342">
    <property type="entry name" value="CBS_dom_sf"/>
</dbReference>
<sequence length="485" mass="54315">MSSTDNPSRNRRKLLFLLNGRRVRISDLLEAKLLTQGQTLYFQQYRGQEPHKAVVTDRAQLRLVDGREFDSPSAAAAAAGELRAAPGWSIWRVGSNGPTLHQLRRRLLDSVAKEAANEKDTIPDLDIEGIAAAVEREIFLHGASDSAKIGVPKELSVRELLRIWGLDERDRAGNAEIDADLANHDLTTVPDFRAVNLDRVIQIVPLTEAKSETASTSAVRDEPEELGAEVDQEAGDIGLTLGQLLRPDHVLQWVPPSATFEEAITIMHMNDYSQLAVLADPRTLHGAISWKSIAEAKNADTGAIFSDAIDRAAKVFSYDTRLLDVLATLQREEFIFVRDHTRTIVGIITATDVVATYDATATPFFLIGEIDQELRQLIQSLFDEEAVREACRGARLSFQGFDSMTFAQYRAVFDDLDCWKRLGWKLHRESVVTHLDEVRKIRNRVMHFNADTIEPVEVKKLNNFLKTVRTYGRRSSVSTESTPLF</sequence>
<proteinExistence type="predicted"/>
<dbReference type="RefSeq" id="WP_204034992.1">
    <property type="nucleotide sequence ID" value="NZ_BOPC01000032.1"/>
</dbReference>
<name>A0ABQ4JBF8_9ACTN</name>
<reference evidence="3 4" key="1">
    <citation type="submission" date="2021-01" db="EMBL/GenBank/DDBJ databases">
        <title>Whole genome shotgun sequence of Verrucosispora qiuiae NBRC 106684.</title>
        <authorList>
            <person name="Komaki H."/>
            <person name="Tamura T."/>
        </authorList>
    </citation>
    <scope>NUCLEOTIDE SEQUENCE [LARGE SCALE GENOMIC DNA]</scope>
    <source>
        <strain evidence="3 4">NBRC 106684</strain>
    </source>
</reference>
<comment type="caution">
    <text evidence="3">The sequence shown here is derived from an EMBL/GenBank/DDBJ whole genome shotgun (WGS) entry which is preliminary data.</text>
</comment>
<evidence type="ECO:0008006" key="5">
    <source>
        <dbReference type="Google" id="ProtNLM"/>
    </source>
</evidence>
<dbReference type="InterPro" id="IPR000644">
    <property type="entry name" value="CBS_dom"/>
</dbReference>
<protein>
    <recommendedName>
        <fullName evidence="5">CBS domain-containing protein</fullName>
    </recommendedName>
</protein>
<dbReference type="InterPro" id="IPR040843">
    <property type="entry name" value="RAMA"/>
</dbReference>
<evidence type="ECO:0000313" key="3">
    <source>
        <dbReference type="EMBL" id="GIJ27423.1"/>
    </source>
</evidence>
<dbReference type="Pfam" id="PF00571">
    <property type="entry name" value="CBS"/>
    <property type="match status" value="1"/>
</dbReference>
<dbReference type="Gene3D" id="3.10.580.10">
    <property type="entry name" value="CBS-domain"/>
    <property type="match status" value="1"/>
</dbReference>